<reference evidence="2 5" key="2">
    <citation type="submission" date="2020-08" db="EMBL/GenBank/DDBJ databases">
        <title>Genomic Encyclopedia of Type Strains, Phase III (KMG-III): the genomes of soil and plant-associated and newly described type strains.</title>
        <authorList>
            <person name="Whitman W."/>
        </authorList>
    </citation>
    <scope>NUCLEOTIDE SEQUENCE [LARGE SCALE GENOMIC DNA]</scope>
    <source>
        <strain evidence="2 5">CECT 3146</strain>
    </source>
</reference>
<dbReference type="EMBL" id="JACHJD010000002">
    <property type="protein sequence ID" value="MBB5102396.1"/>
    <property type="molecule type" value="Genomic_DNA"/>
</dbReference>
<evidence type="ECO:0000313" key="3">
    <source>
        <dbReference type="EMBL" id="QEV64148.1"/>
    </source>
</evidence>
<keyword evidence="1" id="KW-1133">Transmembrane helix</keyword>
<dbReference type="KEGG" id="sspb:CP982_40180"/>
<evidence type="ECO:0000313" key="2">
    <source>
        <dbReference type="EMBL" id="MBB5102396.1"/>
    </source>
</evidence>
<dbReference type="RefSeq" id="WP_170316300.1">
    <property type="nucleotide sequence ID" value="NZ_BMSQ01000010.1"/>
</dbReference>
<dbReference type="Proteomes" id="UP000326505">
    <property type="component" value="Chromosome"/>
</dbReference>
<feature type="transmembrane region" description="Helical" evidence="1">
    <location>
        <begin position="44"/>
        <end position="63"/>
    </location>
</feature>
<reference evidence="3 4" key="1">
    <citation type="submission" date="2017-09" db="EMBL/GenBank/DDBJ databases">
        <authorList>
            <person name="Lee N."/>
            <person name="Cho B.-K."/>
        </authorList>
    </citation>
    <scope>NUCLEOTIDE SEQUENCE [LARGE SCALE GENOMIC DNA]</scope>
    <source>
        <strain evidence="3 4">ATCC 27465</strain>
    </source>
</reference>
<feature type="transmembrane region" description="Helical" evidence="1">
    <location>
        <begin position="13"/>
        <end position="32"/>
    </location>
</feature>
<evidence type="ECO:0000313" key="4">
    <source>
        <dbReference type="Proteomes" id="UP000326505"/>
    </source>
</evidence>
<dbReference type="Proteomes" id="UP000549009">
    <property type="component" value="Unassembled WGS sequence"/>
</dbReference>
<evidence type="ECO:0000256" key="1">
    <source>
        <dbReference type="SAM" id="Phobius"/>
    </source>
</evidence>
<gene>
    <name evidence="3" type="ORF">CP982_40180</name>
    <name evidence="2" type="ORF">FHS40_001449</name>
</gene>
<protein>
    <submittedName>
        <fullName evidence="3">Uncharacterized protein</fullName>
    </submittedName>
</protein>
<feature type="transmembrane region" description="Helical" evidence="1">
    <location>
        <begin position="75"/>
        <end position="94"/>
    </location>
</feature>
<name>A0A5P2XI22_STRST</name>
<proteinExistence type="predicted"/>
<dbReference type="EMBL" id="CP023690">
    <property type="protein sequence ID" value="QEV64148.1"/>
    <property type="molecule type" value="Genomic_DNA"/>
</dbReference>
<accession>A0A5P2XI22</accession>
<keyword evidence="1" id="KW-0472">Membrane</keyword>
<sequence>MAGIDVPFSNDEYRTSCRIWAVLLIIIGFVGLARKQDSFRRGTATIVLSFLINSSACMALGSARSFTASWMDPEPGAGLVLTSVGSLVALFAGVRMTRAGASQAPYPVASPQRFGGPGGV</sequence>
<keyword evidence="5" id="KW-1185">Reference proteome</keyword>
<evidence type="ECO:0000313" key="5">
    <source>
        <dbReference type="Proteomes" id="UP000549009"/>
    </source>
</evidence>
<dbReference type="AlphaFoldDB" id="A0A5P2XI22"/>
<organism evidence="3 4">
    <name type="scientific">Streptomyces spectabilis</name>
    <dbReference type="NCBI Taxonomy" id="68270"/>
    <lineage>
        <taxon>Bacteria</taxon>
        <taxon>Bacillati</taxon>
        <taxon>Actinomycetota</taxon>
        <taxon>Actinomycetes</taxon>
        <taxon>Kitasatosporales</taxon>
        <taxon>Streptomycetaceae</taxon>
        <taxon>Streptomyces</taxon>
    </lineage>
</organism>
<keyword evidence="1" id="KW-0812">Transmembrane</keyword>